<keyword evidence="3" id="KW-1185">Reference proteome</keyword>
<evidence type="ECO:0000313" key="2">
    <source>
        <dbReference type="EMBL" id="SNQ49965.1"/>
    </source>
</evidence>
<accession>A0A2I2KWC7</accession>
<dbReference type="Proteomes" id="UP000234331">
    <property type="component" value="Unassembled WGS sequence"/>
</dbReference>
<proteinExistence type="predicted"/>
<protein>
    <submittedName>
        <fullName evidence="2">Uncharacterized protein</fullName>
    </submittedName>
</protein>
<dbReference type="AlphaFoldDB" id="A0A2I2KWC7"/>
<dbReference type="EMBL" id="FZMO01000331">
    <property type="protein sequence ID" value="SNQ49965.1"/>
    <property type="molecule type" value="Genomic_DNA"/>
</dbReference>
<organism evidence="2 3">
    <name type="scientific">Frankia canadensis</name>
    <dbReference type="NCBI Taxonomy" id="1836972"/>
    <lineage>
        <taxon>Bacteria</taxon>
        <taxon>Bacillati</taxon>
        <taxon>Actinomycetota</taxon>
        <taxon>Actinomycetes</taxon>
        <taxon>Frankiales</taxon>
        <taxon>Frankiaceae</taxon>
        <taxon>Frankia</taxon>
    </lineage>
</organism>
<reference evidence="2 3" key="1">
    <citation type="submission" date="2017-06" db="EMBL/GenBank/DDBJ databases">
        <authorList>
            <person name="Kim H.J."/>
            <person name="Triplett B.A."/>
        </authorList>
    </citation>
    <scope>NUCLEOTIDE SEQUENCE [LARGE SCALE GENOMIC DNA]</scope>
    <source>
        <strain evidence="2">FRACA_ARgP5</strain>
    </source>
</reference>
<feature type="compositionally biased region" description="Pro residues" evidence="1">
    <location>
        <begin position="11"/>
        <end position="20"/>
    </location>
</feature>
<feature type="region of interest" description="Disordered" evidence="1">
    <location>
        <begin position="1"/>
        <end position="22"/>
    </location>
</feature>
<sequence length="83" mass="8530">MTTDAPFELPQDPPDVPFAPMPGASARYGDGLIVVDVDLGILAGGLTSAVGRLVPADAVLIDAETTGGRMTTLRFTTGRTSRA</sequence>
<gene>
    <name evidence="2" type="ORF">FRACA_3970005</name>
</gene>
<evidence type="ECO:0000313" key="3">
    <source>
        <dbReference type="Proteomes" id="UP000234331"/>
    </source>
</evidence>
<evidence type="ECO:0000256" key="1">
    <source>
        <dbReference type="SAM" id="MobiDB-lite"/>
    </source>
</evidence>
<name>A0A2I2KWC7_9ACTN</name>
<dbReference type="RefSeq" id="WP_101833337.1">
    <property type="nucleotide sequence ID" value="NZ_FZMO01000331.1"/>
</dbReference>